<organism evidence="1 2">
    <name type="scientific">Pseudonocardia kongjuensis</name>
    <dbReference type="NCBI Taxonomy" id="102227"/>
    <lineage>
        <taxon>Bacteria</taxon>
        <taxon>Bacillati</taxon>
        <taxon>Actinomycetota</taxon>
        <taxon>Actinomycetes</taxon>
        <taxon>Pseudonocardiales</taxon>
        <taxon>Pseudonocardiaceae</taxon>
        <taxon>Pseudonocardia</taxon>
    </lineage>
</organism>
<dbReference type="PANTHER" id="PTHR28255:SF1">
    <property type="entry name" value="UPF0303 PROTEIN YBR137W"/>
    <property type="match status" value="1"/>
</dbReference>
<protein>
    <submittedName>
        <fullName evidence="1">Heme-degrading domain-containing protein</fullName>
    </submittedName>
</protein>
<keyword evidence="2" id="KW-1185">Reference proteome</keyword>
<dbReference type="PIRSF" id="PIRSF008757">
    <property type="entry name" value="UCP008757"/>
    <property type="match status" value="1"/>
</dbReference>
<dbReference type="Proteomes" id="UP001501414">
    <property type="component" value="Unassembled WGS sequence"/>
</dbReference>
<dbReference type="InterPro" id="IPR038084">
    <property type="entry name" value="PduO/GlcC-like_sf"/>
</dbReference>
<dbReference type="PANTHER" id="PTHR28255">
    <property type="match status" value="1"/>
</dbReference>
<reference evidence="1 2" key="1">
    <citation type="journal article" date="2019" name="Int. J. Syst. Evol. Microbiol.">
        <title>The Global Catalogue of Microorganisms (GCM) 10K type strain sequencing project: providing services to taxonomists for standard genome sequencing and annotation.</title>
        <authorList>
            <consortium name="The Broad Institute Genomics Platform"/>
            <consortium name="The Broad Institute Genome Sequencing Center for Infectious Disease"/>
            <person name="Wu L."/>
            <person name="Ma J."/>
        </authorList>
    </citation>
    <scope>NUCLEOTIDE SEQUENCE [LARGE SCALE GENOMIC DNA]</scope>
    <source>
        <strain evidence="1 2">JCM 11896</strain>
    </source>
</reference>
<dbReference type="Gene3D" id="3.30.450.150">
    <property type="entry name" value="Haem-degrading domain"/>
    <property type="match status" value="1"/>
</dbReference>
<gene>
    <name evidence="1" type="ORF">GCM10009613_51360</name>
</gene>
<dbReference type="InterPro" id="IPR010371">
    <property type="entry name" value="YBR137W-like"/>
</dbReference>
<proteinExistence type="predicted"/>
<dbReference type="InterPro" id="IPR005624">
    <property type="entry name" value="PduO/GlcC-like"/>
</dbReference>
<dbReference type="Pfam" id="PF03928">
    <property type="entry name" value="HbpS-like"/>
    <property type="match status" value="1"/>
</dbReference>
<evidence type="ECO:0000313" key="2">
    <source>
        <dbReference type="Proteomes" id="UP001501414"/>
    </source>
</evidence>
<name>A0ABN1Y4W0_9PSEU</name>
<sequence length="154" mass="16242">MNAPPLERIEADERALVFDGCTRDDAWELGCLLRAAAVGAGHGLSIGVALNGQWVFGCVLDGATADNDLWLRRKAATALHYQRSSLGVAAWFAERGLDFDTDSRLPADGHAARGGAFPIRTTGAGTVGVVSVSGLPHVEDHAFVVAQLRAHLGR</sequence>
<dbReference type="EMBL" id="BAAAJK010000036">
    <property type="protein sequence ID" value="GAA1397934.1"/>
    <property type="molecule type" value="Genomic_DNA"/>
</dbReference>
<evidence type="ECO:0000313" key="1">
    <source>
        <dbReference type="EMBL" id="GAA1397934.1"/>
    </source>
</evidence>
<comment type="caution">
    <text evidence="1">The sequence shown here is derived from an EMBL/GenBank/DDBJ whole genome shotgun (WGS) entry which is preliminary data.</text>
</comment>
<dbReference type="SUPFAM" id="SSF143744">
    <property type="entry name" value="GlcG-like"/>
    <property type="match status" value="1"/>
</dbReference>
<dbReference type="RefSeq" id="WP_344026987.1">
    <property type="nucleotide sequence ID" value="NZ_BAAAJK010000036.1"/>
</dbReference>
<accession>A0ABN1Y4W0</accession>